<dbReference type="Proteomes" id="UP000238823">
    <property type="component" value="Unassembled WGS sequence"/>
</dbReference>
<organism evidence="2 3">
    <name type="scientific">Enhygromyxa salina</name>
    <dbReference type="NCBI Taxonomy" id="215803"/>
    <lineage>
        <taxon>Bacteria</taxon>
        <taxon>Pseudomonadati</taxon>
        <taxon>Myxococcota</taxon>
        <taxon>Polyangia</taxon>
        <taxon>Nannocystales</taxon>
        <taxon>Nannocystaceae</taxon>
        <taxon>Enhygromyxa</taxon>
    </lineage>
</organism>
<comment type="caution">
    <text evidence="2">The sequence shown here is derived from an EMBL/GenBank/DDBJ whole genome shotgun (WGS) entry which is preliminary data.</text>
</comment>
<feature type="region of interest" description="Disordered" evidence="1">
    <location>
        <begin position="114"/>
        <end position="133"/>
    </location>
</feature>
<dbReference type="CDD" id="cd00298">
    <property type="entry name" value="ACD_sHsps_p23-like"/>
    <property type="match status" value="1"/>
</dbReference>
<dbReference type="InterPro" id="IPR053825">
    <property type="entry name" value="DUF7009"/>
</dbReference>
<accession>A0A2S9YPY8</accession>
<gene>
    <name evidence="2" type="ORF">ENSA7_31800</name>
</gene>
<evidence type="ECO:0000313" key="2">
    <source>
        <dbReference type="EMBL" id="PRQ07165.1"/>
    </source>
</evidence>
<evidence type="ECO:0000313" key="3">
    <source>
        <dbReference type="Proteomes" id="UP000238823"/>
    </source>
</evidence>
<dbReference type="Pfam" id="PF22668">
    <property type="entry name" value="DUF7009"/>
    <property type="match status" value="1"/>
</dbReference>
<proteinExistence type="predicted"/>
<name>A0A2S9YPY8_9BACT</name>
<dbReference type="AlphaFoldDB" id="A0A2S9YPY8"/>
<dbReference type="EMBL" id="PVNL01000058">
    <property type="protein sequence ID" value="PRQ07165.1"/>
    <property type="molecule type" value="Genomic_DNA"/>
</dbReference>
<evidence type="ECO:0000256" key="1">
    <source>
        <dbReference type="SAM" id="MobiDB-lite"/>
    </source>
</evidence>
<protein>
    <submittedName>
        <fullName evidence="2">Uncharacterized protein</fullName>
    </submittedName>
</protein>
<reference evidence="2 3" key="1">
    <citation type="submission" date="2018-03" db="EMBL/GenBank/DDBJ databases">
        <title>Draft Genome Sequences of the Obligatory Marine Myxobacteria Enhygromyxa salina SWB007.</title>
        <authorList>
            <person name="Poehlein A."/>
            <person name="Moghaddam J.A."/>
            <person name="Harms H."/>
            <person name="Alanjari M."/>
            <person name="Koenig G.M."/>
            <person name="Daniel R."/>
            <person name="Schaeberle T.F."/>
        </authorList>
    </citation>
    <scope>NUCLEOTIDE SEQUENCE [LARGE SCALE GENOMIC DNA]</scope>
    <source>
        <strain evidence="2 3">SWB007</strain>
    </source>
</reference>
<sequence length="133" mass="14519">MDGPATTDYRDGVKLRIRGDSLRLRLTRGEVQQLRTTGRVSASTQFGARTLEYVLCSADVDAAQARFEGDCIEVTLPRSLANTWADTEQVGIEAEQGVLRLLIEKDFQCLAPRAGEEDSDTFPHPDADSGASC</sequence>